<protein>
    <submittedName>
        <fullName evidence="1">Uncharacterized protein</fullName>
    </submittedName>
</protein>
<gene>
    <name evidence="1" type="ORF">PITC_093930</name>
</gene>
<dbReference type="OrthoDB" id="9974421at2759"/>
<comment type="caution">
    <text evidence="1">The sequence shown here is derived from an EMBL/GenBank/DDBJ whole genome shotgun (WGS) entry which is preliminary data.</text>
</comment>
<dbReference type="EMBL" id="JQGA01001572">
    <property type="protein sequence ID" value="KGO64553.1"/>
    <property type="molecule type" value="Genomic_DNA"/>
</dbReference>
<dbReference type="Proteomes" id="UP000030104">
    <property type="component" value="Unassembled WGS sequence"/>
</dbReference>
<dbReference type="HOGENOM" id="CLU_2997162_0_0_1"/>
<accession>A0A0A2KCA2</accession>
<evidence type="ECO:0000313" key="2">
    <source>
        <dbReference type="Proteomes" id="UP000030104"/>
    </source>
</evidence>
<organism evidence="1 2">
    <name type="scientific">Penicillium italicum</name>
    <name type="common">Blue mold</name>
    <dbReference type="NCBI Taxonomy" id="40296"/>
    <lineage>
        <taxon>Eukaryota</taxon>
        <taxon>Fungi</taxon>
        <taxon>Dikarya</taxon>
        <taxon>Ascomycota</taxon>
        <taxon>Pezizomycotina</taxon>
        <taxon>Eurotiomycetes</taxon>
        <taxon>Eurotiomycetidae</taxon>
        <taxon>Eurotiales</taxon>
        <taxon>Aspergillaceae</taxon>
        <taxon>Penicillium</taxon>
    </lineage>
</organism>
<sequence>MSPDVFRFWVTNLLWNHENLDMGLHDKIHQLFGGIHTKLYEAGGLKWNSGSLRGNLF</sequence>
<reference evidence="1 2" key="1">
    <citation type="journal article" date="2015" name="Mol. Plant Microbe Interact.">
        <title>Genome, transcriptome, and functional analyses of Penicillium expansum provide new insights into secondary metabolism and pathogenicity.</title>
        <authorList>
            <person name="Ballester A.R."/>
            <person name="Marcet-Houben M."/>
            <person name="Levin E."/>
            <person name="Sela N."/>
            <person name="Selma-Lazaro C."/>
            <person name="Carmona L."/>
            <person name="Wisniewski M."/>
            <person name="Droby S."/>
            <person name="Gonzalez-Candelas L."/>
            <person name="Gabaldon T."/>
        </authorList>
    </citation>
    <scope>NUCLEOTIDE SEQUENCE [LARGE SCALE GENOMIC DNA]</scope>
    <source>
        <strain evidence="1 2">PHI-1</strain>
    </source>
</reference>
<proteinExistence type="predicted"/>
<keyword evidence="2" id="KW-1185">Reference proteome</keyword>
<evidence type="ECO:0000313" key="1">
    <source>
        <dbReference type="EMBL" id="KGO64553.1"/>
    </source>
</evidence>
<dbReference type="AlphaFoldDB" id="A0A0A2KCA2"/>
<name>A0A0A2KCA2_PENIT</name>